<comment type="caution">
    <text evidence="1">The sequence shown here is derived from an EMBL/GenBank/DDBJ whole genome shotgun (WGS) entry which is preliminary data.</text>
</comment>
<keyword evidence="2" id="KW-1185">Reference proteome</keyword>
<protein>
    <recommendedName>
        <fullName evidence="3">Zinc-finger domain-containing protein</fullName>
    </recommendedName>
</protein>
<evidence type="ECO:0000313" key="1">
    <source>
        <dbReference type="EMBL" id="MFC6038399.1"/>
    </source>
</evidence>
<dbReference type="EMBL" id="JBHSRI010000002">
    <property type="protein sequence ID" value="MFC6038399.1"/>
    <property type="molecule type" value="Genomic_DNA"/>
</dbReference>
<organism evidence="1 2">
    <name type="scientific">Paenisporosarcina macmurdoensis</name>
    <dbReference type="NCBI Taxonomy" id="212659"/>
    <lineage>
        <taxon>Bacteria</taxon>
        <taxon>Bacillati</taxon>
        <taxon>Bacillota</taxon>
        <taxon>Bacilli</taxon>
        <taxon>Bacillales</taxon>
        <taxon>Caryophanaceae</taxon>
        <taxon>Paenisporosarcina</taxon>
    </lineage>
</organism>
<evidence type="ECO:0008006" key="3">
    <source>
        <dbReference type="Google" id="ProtNLM"/>
    </source>
</evidence>
<evidence type="ECO:0000313" key="2">
    <source>
        <dbReference type="Proteomes" id="UP001596170"/>
    </source>
</evidence>
<accession>A0ABW1L341</accession>
<dbReference type="Proteomes" id="UP001596170">
    <property type="component" value="Unassembled WGS sequence"/>
</dbReference>
<name>A0ABW1L341_9BACL</name>
<gene>
    <name evidence="1" type="ORF">ACFPYN_02920</name>
</gene>
<reference evidence="2" key="1">
    <citation type="journal article" date="2019" name="Int. J. Syst. Evol. Microbiol.">
        <title>The Global Catalogue of Microorganisms (GCM) 10K type strain sequencing project: providing services to taxonomists for standard genome sequencing and annotation.</title>
        <authorList>
            <consortium name="The Broad Institute Genomics Platform"/>
            <consortium name="The Broad Institute Genome Sequencing Center for Infectious Disease"/>
            <person name="Wu L."/>
            <person name="Ma J."/>
        </authorList>
    </citation>
    <scope>NUCLEOTIDE SEQUENCE [LARGE SCALE GENOMIC DNA]</scope>
    <source>
        <strain evidence="2">CCUG 54527</strain>
    </source>
</reference>
<proteinExistence type="predicted"/>
<dbReference type="RefSeq" id="WP_377732415.1">
    <property type="nucleotide sequence ID" value="NZ_JBHSRI010000002.1"/>
</dbReference>
<sequence>MNMCKGKSDERIAKEKIRLTISEALDTHCNNCPKVHKSDKSNYKYCDTQCALGQKLKSSRESLWFYNDVSDGWTDELDFYIAYHFGKSNIQNIAKQVDHTPLEIRHRFKYLQTITEFSMGRKHHAIRSGLCR</sequence>